<proteinExistence type="predicted"/>
<dbReference type="Proteomes" id="UP000019484">
    <property type="component" value="Unassembled WGS sequence"/>
</dbReference>
<dbReference type="OrthoDB" id="3945172at2759"/>
<evidence type="ECO:0000313" key="3">
    <source>
        <dbReference type="Proteomes" id="UP000019484"/>
    </source>
</evidence>
<dbReference type="GeneID" id="19161646"/>
<evidence type="ECO:0000256" key="1">
    <source>
        <dbReference type="SAM" id="MobiDB-lite"/>
    </source>
</evidence>
<sequence>MPRLLAPLPVRSLTRISSPMLRGGLRHPSSTAPLSTTSASRAADPSSTPGWGGRGSESHAVNRSQHDPQSEGAQQGIKDHEEGKEGSQAISRKDEGNANKKAEEDHPEAPQPVIGMNDERGQKPN</sequence>
<keyword evidence="3" id="KW-1185">Reference proteome</keyword>
<accession>W9Y1N3</accession>
<dbReference type="HOGENOM" id="CLU_120062_0_0_1"/>
<name>W9Y1N3_9EURO</name>
<dbReference type="eggNOG" id="ENOG502RNQS">
    <property type="taxonomic scope" value="Eukaryota"/>
</dbReference>
<gene>
    <name evidence="2" type="ORF">A1O1_06780</name>
</gene>
<feature type="compositionally biased region" description="Low complexity" evidence="1">
    <location>
        <begin position="29"/>
        <end position="43"/>
    </location>
</feature>
<dbReference type="AlphaFoldDB" id="W9Y1N3"/>
<feature type="region of interest" description="Disordered" evidence="1">
    <location>
        <begin position="1"/>
        <end position="125"/>
    </location>
</feature>
<organism evidence="2 3">
    <name type="scientific">Capronia coronata CBS 617.96</name>
    <dbReference type="NCBI Taxonomy" id="1182541"/>
    <lineage>
        <taxon>Eukaryota</taxon>
        <taxon>Fungi</taxon>
        <taxon>Dikarya</taxon>
        <taxon>Ascomycota</taxon>
        <taxon>Pezizomycotina</taxon>
        <taxon>Eurotiomycetes</taxon>
        <taxon>Chaetothyriomycetidae</taxon>
        <taxon>Chaetothyriales</taxon>
        <taxon>Herpotrichiellaceae</taxon>
        <taxon>Capronia</taxon>
    </lineage>
</organism>
<reference evidence="2 3" key="1">
    <citation type="submission" date="2013-03" db="EMBL/GenBank/DDBJ databases">
        <title>The Genome Sequence of Capronia coronata CBS 617.96.</title>
        <authorList>
            <consortium name="The Broad Institute Genomics Platform"/>
            <person name="Cuomo C."/>
            <person name="de Hoog S."/>
            <person name="Gorbushina A."/>
            <person name="Walker B."/>
            <person name="Young S.K."/>
            <person name="Zeng Q."/>
            <person name="Gargeya S."/>
            <person name="Fitzgerald M."/>
            <person name="Haas B."/>
            <person name="Abouelleil A."/>
            <person name="Allen A.W."/>
            <person name="Alvarado L."/>
            <person name="Arachchi H.M."/>
            <person name="Berlin A.M."/>
            <person name="Chapman S.B."/>
            <person name="Gainer-Dewar J."/>
            <person name="Goldberg J."/>
            <person name="Griggs A."/>
            <person name="Gujja S."/>
            <person name="Hansen M."/>
            <person name="Howarth C."/>
            <person name="Imamovic A."/>
            <person name="Ireland A."/>
            <person name="Larimer J."/>
            <person name="McCowan C."/>
            <person name="Murphy C."/>
            <person name="Pearson M."/>
            <person name="Poon T.W."/>
            <person name="Priest M."/>
            <person name="Roberts A."/>
            <person name="Saif S."/>
            <person name="Shea T."/>
            <person name="Sisk P."/>
            <person name="Sykes S."/>
            <person name="Wortman J."/>
            <person name="Nusbaum C."/>
            <person name="Birren B."/>
        </authorList>
    </citation>
    <scope>NUCLEOTIDE SEQUENCE [LARGE SCALE GENOMIC DNA]</scope>
    <source>
        <strain evidence="2 3">CBS 617.96</strain>
    </source>
</reference>
<comment type="caution">
    <text evidence="2">The sequence shown here is derived from an EMBL/GenBank/DDBJ whole genome shotgun (WGS) entry which is preliminary data.</text>
</comment>
<dbReference type="RefSeq" id="XP_007725847.1">
    <property type="nucleotide sequence ID" value="XM_007727657.1"/>
</dbReference>
<feature type="compositionally biased region" description="Basic and acidic residues" evidence="1">
    <location>
        <begin position="77"/>
        <end position="108"/>
    </location>
</feature>
<evidence type="ECO:0000313" key="2">
    <source>
        <dbReference type="EMBL" id="EXJ83161.1"/>
    </source>
</evidence>
<protein>
    <submittedName>
        <fullName evidence="2">Uncharacterized protein</fullName>
    </submittedName>
</protein>
<dbReference type="EMBL" id="AMWN01000006">
    <property type="protein sequence ID" value="EXJ83161.1"/>
    <property type="molecule type" value="Genomic_DNA"/>
</dbReference>